<name>A0A1E5FYP3_9FIRM</name>
<evidence type="ECO:0000313" key="1">
    <source>
        <dbReference type="EMBL" id="OEF95694.1"/>
    </source>
</evidence>
<dbReference type="EMBL" id="MIJE01000035">
    <property type="protein sequence ID" value="OEF95694.1"/>
    <property type="molecule type" value="Genomic_DNA"/>
</dbReference>
<gene>
    <name evidence="1" type="ORF">BHF68_11345</name>
</gene>
<accession>A0A1E5FYP3</accession>
<dbReference type="Proteomes" id="UP000094296">
    <property type="component" value="Unassembled WGS sequence"/>
</dbReference>
<reference evidence="1 2" key="1">
    <citation type="submission" date="2016-09" db="EMBL/GenBank/DDBJ databases">
        <title>Draft genome sequence for the type strain of Desulfuribacillus alkaliarsenatis AHT28, an obligately anaerobic, sulfidogenic bacterium isolated from Russian soda lake sediments.</title>
        <authorList>
            <person name="Abin C.A."/>
            <person name="Hollibaugh J.T."/>
        </authorList>
    </citation>
    <scope>NUCLEOTIDE SEQUENCE [LARGE SCALE GENOMIC DNA]</scope>
    <source>
        <strain evidence="1 2">AHT28</strain>
    </source>
</reference>
<evidence type="ECO:0000313" key="2">
    <source>
        <dbReference type="Proteomes" id="UP000094296"/>
    </source>
</evidence>
<keyword evidence="2" id="KW-1185">Reference proteome</keyword>
<dbReference type="STRING" id="766136.BHF68_11345"/>
<proteinExistence type="predicted"/>
<sequence>MAFNVCDTEGKHLGVIYKSYTAGYKHGTGIYYDRKTMLVALTDETIEDIMLDESKIIEESAKLHKCISVFGRINEQRLKEELELKYQAQQDTVGEMSPKDFMKYLLVRDLYEFERSLPINLDTSKIEGYILLDIMNSAPKEGRIEIDFDINSLSKEKLSAQEATFEGEELKPLFAKIVNYPRLSLDVMGTGEGLLLGSLADLGGRNHTHETKLKIQSGNVELDFALPMHAYIKKGMDLKLYLKGKNVIKIFCDGIIYEM</sequence>
<dbReference type="AlphaFoldDB" id="A0A1E5FYP3"/>
<protein>
    <submittedName>
        <fullName evidence="1">Uncharacterized protein</fullName>
    </submittedName>
</protein>
<comment type="caution">
    <text evidence="1">The sequence shown here is derived from an EMBL/GenBank/DDBJ whole genome shotgun (WGS) entry which is preliminary data.</text>
</comment>
<dbReference type="RefSeq" id="WP_069644260.1">
    <property type="nucleotide sequence ID" value="NZ_MIJE01000035.1"/>
</dbReference>
<dbReference type="OrthoDB" id="1951208at2"/>
<organism evidence="1 2">
    <name type="scientific">Desulfuribacillus alkaliarsenatis</name>
    <dbReference type="NCBI Taxonomy" id="766136"/>
    <lineage>
        <taxon>Bacteria</taxon>
        <taxon>Bacillati</taxon>
        <taxon>Bacillota</taxon>
        <taxon>Desulfuribacillia</taxon>
        <taxon>Desulfuribacillales</taxon>
        <taxon>Desulfuribacillaceae</taxon>
        <taxon>Desulfuribacillus</taxon>
    </lineage>
</organism>